<dbReference type="KEGG" id="tva:4775081"/>
<protein>
    <submittedName>
        <fullName evidence="1">Uncharacterized protein</fullName>
    </submittedName>
</protein>
<dbReference type="Proteomes" id="UP000001542">
    <property type="component" value="Unassembled WGS sequence"/>
</dbReference>
<dbReference type="RefSeq" id="XP_001329290.1">
    <property type="nucleotide sequence ID" value="XM_001329255.1"/>
</dbReference>
<dbReference type="VEuPathDB" id="TrichDB:TVAGG3_0513290"/>
<proteinExistence type="predicted"/>
<dbReference type="InParanoid" id="A2DRE1"/>
<gene>
    <name evidence="1" type="ORF">TVAG_297460</name>
</gene>
<dbReference type="OrthoDB" id="10629504at2759"/>
<accession>A2DRE1</accession>
<sequence>MSIEQEIQEAMANLDQEISEKKVMLYGEDPLKLEVLRKGIDKIHKPNLGYKEISDFVSLCLYYEDLYHRRPDVISKTLVKSAAQELLPKVDVFEDYVDELAKFNQGADDYSQELNRKIQILDEQINELQNQLGL</sequence>
<keyword evidence="2" id="KW-1185">Reference proteome</keyword>
<organism evidence="1 2">
    <name type="scientific">Trichomonas vaginalis (strain ATCC PRA-98 / G3)</name>
    <dbReference type="NCBI Taxonomy" id="412133"/>
    <lineage>
        <taxon>Eukaryota</taxon>
        <taxon>Metamonada</taxon>
        <taxon>Parabasalia</taxon>
        <taxon>Trichomonadida</taxon>
        <taxon>Trichomonadidae</taxon>
        <taxon>Trichomonas</taxon>
    </lineage>
</organism>
<name>A2DRE1_TRIV3</name>
<dbReference type="VEuPathDB" id="TrichDB:TVAG_297460"/>
<dbReference type="SMR" id="A2DRE1"/>
<dbReference type="AlphaFoldDB" id="A2DRE1"/>
<evidence type="ECO:0000313" key="1">
    <source>
        <dbReference type="EMBL" id="EAY17067.1"/>
    </source>
</evidence>
<reference evidence="1" key="1">
    <citation type="submission" date="2006-10" db="EMBL/GenBank/DDBJ databases">
        <authorList>
            <person name="Amadeo P."/>
            <person name="Zhao Q."/>
            <person name="Wortman J."/>
            <person name="Fraser-Liggett C."/>
            <person name="Carlton J."/>
        </authorList>
    </citation>
    <scope>NUCLEOTIDE SEQUENCE</scope>
    <source>
        <strain evidence="1">G3</strain>
    </source>
</reference>
<dbReference type="EMBL" id="DS113235">
    <property type="protein sequence ID" value="EAY17067.1"/>
    <property type="molecule type" value="Genomic_DNA"/>
</dbReference>
<reference evidence="1" key="2">
    <citation type="journal article" date="2007" name="Science">
        <title>Draft genome sequence of the sexually transmitted pathogen Trichomonas vaginalis.</title>
        <authorList>
            <person name="Carlton J.M."/>
            <person name="Hirt R.P."/>
            <person name="Silva J.C."/>
            <person name="Delcher A.L."/>
            <person name="Schatz M."/>
            <person name="Zhao Q."/>
            <person name="Wortman J.R."/>
            <person name="Bidwell S.L."/>
            <person name="Alsmark U.C.M."/>
            <person name="Besteiro S."/>
            <person name="Sicheritz-Ponten T."/>
            <person name="Noel C.J."/>
            <person name="Dacks J.B."/>
            <person name="Foster P.G."/>
            <person name="Simillion C."/>
            <person name="Van de Peer Y."/>
            <person name="Miranda-Saavedra D."/>
            <person name="Barton G.J."/>
            <person name="Westrop G.D."/>
            <person name="Mueller S."/>
            <person name="Dessi D."/>
            <person name="Fiori P.L."/>
            <person name="Ren Q."/>
            <person name="Paulsen I."/>
            <person name="Zhang H."/>
            <person name="Bastida-Corcuera F.D."/>
            <person name="Simoes-Barbosa A."/>
            <person name="Brown M.T."/>
            <person name="Hayes R.D."/>
            <person name="Mukherjee M."/>
            <person name="Okumura C.Y."/>
            <person name="Schneider R."/>
            <person name="Smith A.J."/>
            <person name="Vanacova S."/>
            <person name="Villalvazo M."/>
            <person name="Haas B.J."/>
            <person name="Pertea M."/>
            <person name="Feldblyum T.V."/>
            <person name="Utterback T.R."/>
            <person name="Shu C.L."/>
            <person name="Osoegawa K."/>
            <person name="de Jong P.J."/>
            <person name="Hrdy I."/>
            <person name="Horvathova L."/>
            <person name="Zubacova Z."/>
            <person name="Dolezal P."/>
            <person name="Malik S.B."/>
            <person name="Logsdon J.M. Jr."/>
            <person name="Henze K."/>
            <person name="Gupta A."/>
            <person name="Wang C.C."/>
            <person name="Dunne R.L."/>
            <person name="Upcroft J.A."/>
            <person name="Upcroft P."/>
            <person name="White O."/>
            <person name="Salzberg S.L."/>
            <person name="Tang P."/>
            <person name="Chiu C.-H."/>
            <person name="Lee Y.-S."/>
            <person name="Embley T.M."/>
            <person name="Coombs G.H."/>
            <person name="Mottram J.C."/>
            <person name="Tachezy J."/>
            <person name="Fraser-Liggett C.M."/>
            <person name="Johnson P.J."/>
        </authorList>
    </citation>
    <scope>NUCLEOTIDE SEQUENCE [LARGE SCALE GENOMIC DNA]</scope>
    <source>
        <strain evidence="1">G3</strain>
    </source>
</reference>
<evidence type="ECO:0000313" key="2">
    <source>
        <dbReference type="Proteomes" id="UP000001542"/>
    </source>
</evidence>